<feature type="transmembrane region" description="Helical" evidence="14">
    <location>
        <begin position="587"/>
        <end position="608"/>
    </location>
</feature>
<dbReference type="FunFam" id="3.40.630.10:FF:000008">
    <property type="entry name" value="Endoplasmic reticulum metallopeptidase 1"/>
    <property type="match status" value="1"/>
</dbReference>
<evidence type="ECO:0000256" key="9">
    <source>
        <dbReference type="ARBA" id="ARBA00022833"/>
    </source>
</evidence>
<organism evidence="16 17">
    <name type="scientific">Cyanidium caldarium</name>
    <name type="common">Red alga</name>
    <dbReference type="NCBI Taxonomy" id="2771"/>
    <lineage>
        <taxon>Eukaryota</taxon>
        <taxon>Rhodophyta</taxon>
        <taxon>Bangiophyceae</taxon>
        <taxon>Cyanidiales</taxon>
        <taxon>Cyanidiaceae</taxon>
        <taxon>Cyanidium</taxon>
    </lineage>
</organism>
<keyword evidence="8" id="KW-0256">Endoplasmic reticulum</keyword>
<evidence type="ECO:0000256" key="5">
    <source>
        <dbReference type="ARBA" id="ARBA00022692"/>
    </source>
</evidence>
<dbReference type="InterPro" id="IPR048024">
    <property type="entry name" value="Fxna-like_M28_dom"/>
</dbReference>
<proteinExistence type="inferred from homology"/>
<comment type="cofactor">
    <cofactor evidence="1">
        <name>Zn(2+)</name>
        <dbReference type="ChEBI" id="CHEBI:29105"/>
    </cofactor>
</comment>
<dbReference type="GO" id="GO:0006508">
    <property type="term" value="P:proteolysis"/>
    <property type="evidence" value="ECO:0007669"/>
    <property type="project" value="UniProtKB-KW"/>
</dbReference>
<keyword evidence="4" id="KW-0645">Protease</keyword>
<evidence type="ECO:0000256" key="11">
    <source>
        <dbReference type="ARBA" id="ARBA00023049"/>
    </source>
</evidence>
<evidence type="ECO:0000256" key="8">
    <source>
        <dbReference type="ARBA" id="ARBA00022824"/>
    </source>
</evidence>
<feature type="transmembrane region" description="Helical" evidence="14">
    <location>
        <begin position="663"/>
        <end position="682"/>
    </location>
</feature>
<keyword evidence="17" id="KW-1185">Reference proteome</keyword>
<feature type="transmembrane region" description="Helical" evidence="14">
    <location>
        <begin position="450"/>
        <end position="475"/>
    </location>
</feature>
<keyword evidence="9" id="KW-0862">Zinc</keyword>
<dbReference type="GO" id="GO:0005789">
    <property type="term" value="C:endoplasmic reticulum membrane"/>
    <property type="evidence" value="ECO:0007669"/>
    <property type="project" value="UniProtKB-SubCell"/>
</dbReference>
<feature type="transmembrane region" description="Helical" evidence="14">
    <location>
        <begin position="422"/>
        <end position="438"/>
    </location>
</feature>
<dbReference type="PANTHER" id="PTHR12147">
    <property type="entry name" value="METALLOPEPTIDASE M28 FAMILY MEMBER"/>
    <property type="match status" value="1"/>
</dbReference>
<evidence type="ECO:0000313" key="16">
    <source>
        <dbReference type="EMBL" id="KAK4538354.1"/>
    </source>
</evidence>
<evidence type="ECO:0000256" key="12">
    <source>
        <dbReference type="ARBA" id="ARBA00023136"/>
    </source>
</evidence>
<dbReference type="SUPFAM" id="SSF53187">
    <property type="entry name" value="Zn-dependent exopeptidases"/>
    <property type="match status" value="1"/>
</dbReference>
<dbReference type="InterPro" id="IPR045175">
    <property type="entry name" value="M28_fam"/>
</dbReference>
<keyword evidence="6" id="KW-0479">Metal-binding</keyword>
<dbReference type="CDD" id="cd03875">
    <property type="entry name" value="M28_Fxna_like"/>
    <property type="match status" value="1"/>
</dbReference>
<keyword evidence="5 14" id="KW-0812">Transmembrane</keyword>
<keyword evidence="7" id="KW-0378">Hydrolase</keyword>
<dbReference type="Pfam" id="PF04389">
    <property type="entry name" value="Peptidase_M28"/>
    <property type="match status" value="1"/>
</dbReference>
<keyword evidence="12 14" id="KW-0472">Membrane</keyword>
<evidence type="ECO:0000256" key="4">
    <source>
        <dbReference type="ARBA" id="ARBA00022670"/>
    </source>
</evidence>
<evidence type="ECO:0000313" key="17">
    <source>
        <dbReference type="Proteomes" id="UP001301350"/>
    </source>
</evidence>
<name>A0AAV9J207_CYACA</name>
<feature type="transmembrane region" description="Helical" evidence="14">
    <location>
        <begin position="34"/>
        <end position="54"/>
    </location>
</feature>
<comment type="similarity">
    <text evidence="3">Belongs to the peptidase M28 family.</text>
</comment>
<dbReference type="GO" id="GO:0008235">
    <property type="term" value="F:metalloexopeptidase activity"/>
    <property type="evidence" value="ECO:0007669"/>
    <property type="project" value="InterPro"/>
</dbReference>
<comment type="caution">
    <text evidence="16">The sequence shown here is derived from an EMBL/GenBank/DDBJ whole genome shotgun (WGS) entry which is preliminary data.</text>
</comment>
<dbReference type="PANTHER" id="PTHR12147:SF22">
    <property type="entry name" value="ENDOPLASMIC RETICULUM METALLOPEPTIDASE 1"/>
    <property type="match status" value="1"/>
</dbReference>
<dbReference type="EMBL" id="JANCYW010000017">
    <property type="protein sequence ID" value="KAK4538354.1"/>
    <property type="molecule type" value="Genomic_DNA"/>
</dbReference>
<feature type="domain" description="Peptidase M28" evidence="15">
    <location>
        <begin position="183"/>
        <end position="380"/>
    </location>
</feature>
<evidence type="ECO:0000256" key="6">
    <source>
        <dbReference type="ARBA" id="ARBA00022723"/>
    </source>
</evidence>
<protein>
    <recommendedName>
        <fullName evidence="15">Peptidase M28 domain-containing protein</fullName>
    </recommendedName>
</protein>
<feature type="transmembrane region" description="Helical" evidence="14">
    <location>
        <begin position="495"/>
        <end position="515"/>
    </location>
</feature>
<evidence type="ECO:0000256" key="13">
    <source>
        <dbReference type="ARBA" id="ARBA00023180"/>
    </source>
</evidence>
<keyword evidence="11" id="KW-0482">Metalloprotease</keyword>
<evidence type="ECO:0000256" key="7">
    <source>
        <dbReference type="ARBA" id="ARBA00022801"/>
    </source>
</evidence>
<gene>
    <name evidence="16" type="ORF">CDCA_CDCA17G4379</name>
</gene>
<reference evidence="16 17" key="1">
    <citation type="submission" date="2022-07" db="EMBL/GenBank/DDBJ databases">
        <title>Genome-wide signatures of adaptation to extreme environments.</title>
        <authorList>
            <person name="Cho C.H."/>
            <person name="Yoon H.S."/>
        </authorList>
    </citation>
    <scope>NUCLEOTIDE SEQUENCE [LARGE SCALE GENOMIC DNA]</scope>
    <source>
        <strain evidence="16 17">DBV 063 E5</strain>
    </source>
</reference>
<sequence length="941" mass="103607">MLRRCKAIHTENGPARIRSNGKRHRLSRSAVERWVLLLCVLGFAAMAALTWWRWRAVPAAKALDAPPEEFSAARAFEHVKKLEGMAVIGSKRLLENERYIYGQLEAMLRSVDAAAEWTAVPNGVQVRTPTLDAELGKQRVGGAYELDFSQLGDQLLLNLYSNVTNVVLRLSPRSTGTAATAVNTSGPDTLVVNSHYDTAPGSPGASDALTPIAVMLELVRAVLHTHHGRGRASNPATAWLQAPLIFLFNGAEESFLQGAHGFVSAHPHAPRVAALLNLESAGAGTGPEMLFRSGPRNAWLVRAYARAVPRPHTASYVQDVFEQGWIPAETDFRIFAEKAHVPGLDMALYQRGYTYHTEYDASWRVDPGAMQHMGDNAWAVLRELVGEAHALRHAEAARDQRAVYGDVLGAVMVVVDERTARYIYGLLVVVFGAVRWRQWREAPRHRHREYWGALAALFLTIAAGMLAALLQAVVFTSWVPRPRPPMWWFGRHLTLAPLLYAPPALAAALAVLRWLQRHWPQWMASGGAAFDRFEEASATLHVVQMAVMGIGLRYGTAYVWAVQVALHLLATLSLPRLGSARHPALAALARFTLLSVLSLPVNMPPMLIALETFAPLMGRAGGRAKVEWVMAGLVGYFTLQWWWALWLPLLAAYRRHSRSALRAMLALLLATNAVVCVAVSGGRRVPYSREAPKRMIVQAVHIDAPAAAAGGISDPPATASARRVVALSGMDPYPLESVMDPQALGRCASAVDGWGYQRNRSLWENLTPLAQHMKTQAWVCAAAATEAEAAGAWPLPAPQVRLVEDERLPPLEERDTGNATARRARRRLLLQVHAPRAHWSSLRFDAAVSEWSLTEWPPNGGRRASHFLRHVAGHTAAHLWNVSLVYEMEEDAAMTASLTVDVTSMHFGIVDDVLPPTLQRSRLPDWLSPVYITARFASYQV</sequence>
<evidence type="ECO:0000256" key="14">
    <source>
        <dbReference type="SAM" id="Phobius"/>
    </source>
</evidence>
<evidence type="ECO:0000256" key="2">
    <source>
        <dbReference type="ARBA" id="ARBA00004477"/>
    </source>
</evidence>
<keyword evidence="13" id="KW-0325">Glycoprotein</keyword>
<evidence type="ECO:0000259" key="15">
    <source>
        <dbReference type="Pfam" id="PF04389"/>
    </source>
</evidence>
<evidence type="ECO:0000256" key="3">
    <source>
        <dbReference type="ARBA" id="ARBA00010918"/>
    </source>
</evidence>
<accession>A0AAV9J207</accession>
<evidence type="ECO:0000256" key="1">
    <source>
        <dbReference type="ARBA" id="ARBA00001947"/>
    </source>
</evidence>
<dbReference type="InterPro" id="IPR007484">
    <property type="entry name" value="Peptidase_M28"/>
</dbReference>
<comment type="subcellular location">
    <subcellularLocation>
        <location evidence="2">Endoplasmic reticulum membrane</location>
        <topology evidence="2">Multi-pass membrane protein</topology>
    </subcellularLocation>
</comment>
<dbReference type="GO" id="GO:0046872">
    <property type="term" value="F:metal ion binding"/>
    <property type="evidence" value="ECO:0007669"/>
    <property type="project" value="UniProtKB-KW"/>
</dbReference>
<evidence type="ECO:0000256" key="10">
    <source>
        <dbReference type="ARBA" id="ARBA00022989"/>
    </source>
</evidence>
<dbReference type="Gene3D" id="3.40.630.10">
    <property type="entry name" value="Zn peptidases"/>
    <property type="match status" value="1"/>
</dbReference>
<keyword evidence="10 14" id="KW-1133">Transmembrane helix</keyword>
<feature type="transmembrane region" description="Helical" evidence="14">
    <location>
        <begin position="628"/>
        <end position="651"/>
    </location>
</feature>
<dbReference type="Proteomes" id="UP001301350">
    <property type="component" value="Unassembled WGS sequence"/>
</dbReference>
<dbReference type="AlphaFoldDB" id="A0AAV9J207"/>